<name>A0ABY8IX71_9BACI</name>
<keyword evidence="6 15" id="KW-0285">Flavoprotein</keyword>
<dbReference type="InterPro" id="IPR017927">
    <property type="entry name" value="FAD-bd_FR_type"/>
</dbReference>
<evidence type="ECO:0000256" key="13">
    <source>
        <dbReference type="ARBA" id="ARBA00048649"/>
    </source>
</evidence>
<comment type="cofactor">
    <cofactor evidence="15">
        <name>heme b</name>
        <dbReference type="ChEBI" id="CHEBI:60344"/>
    </cofactor>
    <text evidence="15">Binds 1 heme b (iron(II)-protoporphyrin IX) group per subunit.</text>
</comment>
<dbReference type="PANTHER" id="PTHR43396:SF3">
    <property type="entry name" value="FLAVOHEMOPROTEIN"/>
    <property type="match status" value="1"/>
</dbReference>
<evidence type="ECO:0000256" key="3">
    <source>
        <dbReference type="ARBA" id="ARBA00022448"/>
    </source>
</evidence>
<evidence type="ECO:0000256" key="5">
    <source>
        <dbReference type="ARBA" id="ARBA00022621"/>
    </source>
</evidence>
<dbReference type="InterPro" id="IPR000971">
    <property type="entry name" value="Globin"/>
</dbReference>
<keyword evidence="10 15" id="KW-0560">Oxidoreductase</keyword>
<protein>
    <recommendedName>
        <fullName evidence="15">Flavohemoprotein</fullName>
    </recommendedName>
    <alternativeName>
        <fullName evidence="15">Flavohemoglobin</fullName>
    </alternativeName>
    <alternativeName>
        <fullName evidence="15">Hemoglobin-like protein</fullName>
    </alternativeName>
    <alternativeName>
        <fullName evidence="15">Nitric oxide dioxygenase</fullName>
        <shortName evidence="15">NO oxygenase</shortName>
        <shortName evidence="15">NOD</shortName>
        <ecNumber evidence="15">1.14.12.17</ecNumber>
    </alternativeName>
</protein>
<evidence type="ECO:0000256" key="2">
    <source>
        <dbReference type="ARBA" id="ARBA00008414"/>
    </source>
</evidence>
<evidence type="ECO:0000256" key="9">
    <source>
        <dbReference type="ARBA" id="ARBA00022857"/>
    </source>
</evidence>
<dbReference type="SUPFAM" id="SSF46458">
    <property type="entry name" value="Globin-like"/>
    <property type="match status" value="1"/>
</dbReference>
<feature type="binding site" description="proximal binding residue" evidence="15">
    <location>
        <position position="90"/>
    </location>
    <ligand>
        <name>heme b</name>
        <dbReference type="ChEBI" id="CHEBI:60344"/>
    </ligand>
    <ligandPart>
        <name>Fe</name>
        <dbReference type="ChEBI" id="CHEBI:18248"/>
    </ligandPart>
</feature>
<dbReference type="SUPFAM" id="SSF63380">
    <property type="entry name" value="Riboflavin synthase domain-like"/>
    <property type="match status" value="1"/>
</dbReference>
<evidence type="ECO:0000313" key="18">
    <source>
        <dbReference type="EMBL" id="WFT74833.1"/>
    </source>
</evidence>
<gene>
    <name evidence="18" type="primary">hmpA</name>
    <name evidence="15" type="synonym">hmp</name>
    <name evidence="18" type="ORF">P9989_21290</name>
</gene>
<dbReference type="PROSITE" id="PS51384">
    <property type="entry name" value="FAD_FR"/>
    <property type="match status" value="1"/>
</dbReference>
<keyword evidence="8 15" id="KW-0274">FAD</keyword>
<comment type="similarity">
    <text evidence="1 15">In the C-terminal section; belongs to the flavoprotein pyridine nucleotide cytochrome reductase family.</text>
</comment>
<comment type="function">
    <text evidence="15">Is involved in NO detoxification in an aerobic process, termed nitric oxide dioxygenase (NOD) reaction that utilizes O(2) and NAD(P)H to convert NO to nitrate, which protects the bacterium from various noxious nitrogen compounds. Therefore, plays a central role in the inducible response to nitrosative stress.</text>
</comment>
<feature type="binding site" evidence="15">
    <location>
        <position position="195"/>
    </location>
    <ligand>
        <name>FAD</name>
        <dbReference type="ChEBI" id="CHEBI:57692"/>
    </ligand>
</feature>
<dbReference type="Proteomes" id="UP001221597">
    <property type="component" value="Chromosome"/>
</dbReference>
<evidence type="ECO:0000256" key="6">
    <source>
        <dbReference type="ARBA" id="ARBA00022630"/>
    </source>
</evidence>
<feature type="site" description="Influences the redox potential of the prosthetic heme and FAD groups" evidence="15">
    <location>
        <position position="89"/>
    </location>
</feature>
<feature type="region of interest" description="Reductase" evidence="15">
    <location>
        <begin position="154"/>
        <end position="406"/>
    </location>
</feature>
<keyword evidence="5 15" id="KW-0561">Oxygen transport</keyword>
<evidence type="ECO:0000259" key="16">
    <source>
        <dbReference type="PROSITE" id="PS01033"/>
    </source>
</evidence>
<dbReference type="EC" id="1.14.12.17" evidence="15"/>
<keyword evidence="11 15" id="KW-0408">Iron</keyword>
<evidence type="ECO:0000256" key="11">
    <source>
        <dbReference type="ARBA" id="ARBA00023004"/>
    </source>
</evidence>
<dbReference type="Gene3D" id="2.40.30.10">
    <property type="entry name" value="Translation factors"/>
    <property type="match status" value="1"/>
</dbReference>
<evidence type="ECO:0000256" key="12">
    <source>
        <dbReference type="ARBA" id="ARBA00023027"/>
    </source>
</evidence>
<dbReference type="PROSITE" id="PS01033">
    <property type="entry name" value="GLOBIN"/>
    <property type="match status" value="1"/>
</dbReference>
<evidence type="ECO:0000259" key="17">
    <source>
        <dbReference type="PROSITE" id="PS51384"/>
    </source>
</evidence>
<dbReference type="SUPFAM" id="SSF52343">
    <property type="entry name" value="Ferredoxin reductase-like, C-terminal NADP-linked domain"/>
    <property type="match status" value="1"/>
</dbReference>
<evidence type="ECO:0000313" key="19">
    <source>
        <dbReference type="Proteomes" id="UP001221597"/>
    </source>
</evidence>
<dbReference type="HAMAP" id="MF_01252">
    <property type="entry name" value="Hmp"/>
    <property type="match status" value="1"/>
</dbReference>
<dbReference type="Gene3D" id="1.10.490.10">
    <property type="entry name" value="Globins"/>
    <property type="match status" value="1"/>
</dbReference>
<dbReference type="InterPro" id="IPR009050">
    <property type="entry name" value="Globin-like_sf"/>
</dbReference>
<dbReference type="InterPro" id="IPR012292">
    <property type="entry name" value="Globin/Proto"/>
</dbReference>
<organism evidence="18 19">
    <name type="scientific">Halobacillus naozhouensis</name>
    <dbReference type="NCBI Taxonomy" id="554880"/>
    <lineage>
        <taxon>Bacteria</taxon>
        <taxon>Bacillati</taxon>
        <taxon>Bacillota</taxon>
        <taxon>Bacilli</taxon>
        <taxon>Bacillales</taxon>
        <taxon>Bacillaceae</taxon>
        <taxon>Halobacillus</taxon>
    </lineage>
</organism>
<evidence type="ECO:0000256" key="4">
    <source>
        <dbReference type="ARBA" id="ARBA00022617"/>
    </source>
</evidence>
<dbReference type="GO" id="GO:0008941">
    <property type="term" value="F:nitric oxide dioxygenase NAD(P)H activity"/>
    <property type="evidence" value="ECO:0007669"/>
    <property type="project" value="UniProtKB-EC"/>
</dbReference>
<feature type="active site" description="Charge relay system" evidence="15">
    <location>
        <position position="142"/>
    </location>
</feature>
<evidence type="ECO:0000256" key="14">
    <source>
        <dbReference type="ARBA" id="ARBA00049433"/>
    </source>
</evidence>
<evidence type="ECO:0000256" key="15">
    <source>
        <dbReference type="HAMAP-Rule" id="MF_01252"/>
    </source>
</evidence>
<keyword evidence="15" id="KW-0216">Detoxification</keyword>
<dbReference type="InterPro" id="IPR017938">
    <property type="entry name" value="Riboflavin_synthase-like_b-brl"/>
</dbReference>
<evidence type="ECO:0000256" key="1">
    <source>
        <dbReference type="ARBA" id="ARBA00006401"/>
    </source>
</evidence>
<feature type="binding site" evidence="15">
    <location>
        <begin position="211"/>
        <end position="214"/>
    </location>
    <ligand>
        <name>FAD</name>
        <dbReference type="ChEBI" id="CHEBI:57692"/>
    </ligand>
</feature>
<keyword evidence="4 15" id="KW-0349">Heme</keyword>
<keyword evidence="19" id="KW-1185">Reference proteome</keyword>
<dbReference type="CDD" id="cd14777">
    <property type="entry name" value="Yhb1-globin-like"/>
    <property type="match status" value="1"/>
</dbReference>
<comment type="similarity">
    <text evidence="2 15">Belongs to the globin family. Two-domain flavohemoproteins subfamily.</text>
</comment>
<dbReference type="PRINTS" id="PR00371">
    <property type="entry name" value="FPNCR"/>
</dbReference>
<feature type="domain" description="FAD-binding FR-type" evidence="17">
    <location>
        <begin position="157"/>
        <end position="268"/>
    </location>
</feature>
<accession>A0ABY8IX71</accession>
<dbReference type="CDD" id="cd06184">
    <property type="entry name" value="flavohem_like_fad_nad_binding"/>
    <property type="match status" value="1"/>
</dbReference>
<dbReference type="Pfam" id="PF00970">
    <property type="entry name" value="FAD_binding_6"/>
    <property type="match status" value="1"/>
</dbReference>
<keyword evidence="12 15" id="KW-0520">NAD</keyword>
<feature type="active site" description="Charge relay system" evidence="15">
    <location>
        <position position="100"/>
    </location>
</feature>
<reference evidence="18 19" key="1">
    <citation type="submission" date="2023-04" db="EMBL/GenBank/DDBJ databases">
        <title>Genome sequence of Halobacillus naozhouensis KACC 21980.</title>
        <authorList>
            <person name="Kim S."/>
            <person name="Heo J."/>
            <person name="Kwon S.-W."/>
        </authorList>
    </citation>
    <scope>NUCLEOTIDE SEQUENCE [LARGE SCALE GENOMIC DNA]</scope>
    <source>
        <strain evidence="18 19">KCTC 13234</strain>
    </source>
</reference>
<feature type="binding site" evidence="15">
    <location>
        <begin position="398"/>
        <end position="401"/>
    </location>
    <ligand>
        <name>FAD</name>
        <dbReference type="ChEBI" id="CHEBI:57692"/>
    </ligand>
</feature>
<evidence type="ECO:0000256" key="7">
    <source>
        <dbReference type="ARBA" id="ARBA00022723"/>
    </source>
</evidence>
<dbReference type="EMBL" id="CP121671">
    <property type="protein sequence ID" value="WFT74833.1"/>
    <property type="molecule type" value="Genomic_DNA"/>
</dbReference>
<keyword evidence="7 15" id="KW-0479">Metal-binding</keyword>
<dbReference type="PANTHER" id="PTHR43396">
    <property type="entry name" value="FLAVOHEMOPROTEIN"/>
    <property type="match status" value="1"/>
</dbReference>
<dbReference type="Pfam" id="PF00042">
    <property type="entry name" value="Globin"/>
    <property type="match status" value="1"/>
</dbReference>
<keyword evidence="9 15" id="KW-0521">NADP</keyword>
<feature type="domain" description="Globin" evidence="16">
    <location>
        <begin position="6"/>
        <end position="143"/>
    </location>
</feature>
<dbReference type="RefSeq" id="WP_283076828.1">
    <property type="nucleotide sequence ID" value="NZ_CP121671.1"/>
</dbReference>
<dbReference type="InterPro" id="IPR023950">
    <property type="entry name" value="Hmp"/>
</dbReference>
<dbReference type="NCBIfam" id="NF009805">
    <property type="entry name" value="PRK13289.1"/>
    <property type="match status" value="1"/>
</dbReference>
<proteinExistence type="inferred from homology"/>
<evidence type="ECO:0000256" key="10">
    <source>
        <dbReference type="ARBA" id="ARBA00023002"/>
    </source>
</evidence>
<dbReference type="InterPro" id="IPR008333">
    <property type="entry name" value="Cbr1-like_FAD-bd_dom"/>
</dbReference>
<dbReference type="Gene3D" id="3.40.50.80">
    <property type="entry name" value="Nucleotide-binding domain of ferredoxin-NADP reductase (FNR) module"/>
    <property type="match status" value="1"/>
</dbReference>
<dbReference type="InterPro" id="IPR001709">
    <property type="entry name" value="Flavoprot_Pyr_Nucl_cyt_Rdtase"/>
</dbReference>
<comment type="cofactor">
    <cofactor evidence="15">
        <name>FAD</name>
        <dbReference type="ChEBI" id="CHEBI:57692"/>
    </cofactor>
    <text evidence="15">Binds 1 FAD per subunit.</text>
</comment>
<dbReference type="InterPro" id="IPR001433">
    <property type="entry name" value="OxRdtase_FAD/NAD-bd"/>
</dbReference>
<comment type="catalytic activity">
    <reaction evidence="13 15">
        <text>2 nitric oxide + NADH + 2 O2 = 2 nitrate + NAD(+) + H(+)</text>
        <dbReference type="Rhea" id="RHEA:19469"/>
        <dbReference type="ChEBI" id="CHEBI:15378"/>
        <dbReference type="ChEBI" id="CHEBI:15379"/>
        <dbReference type="ChEBI" id="CHEBI:16480"/>
        <dbReference type="ChEBI" id="CHEBI:17632"/>
        <dbReference type="ChEBI" id="CHEBI:57540"/>
        <dbReference type="ChEBI" id="CHEBI:57945"/>
        <dbReference type="EC" id="1.14.12.17"/>
    </reaction>
</comment>
<dbReference type="InterPro" id="IPR039261">
    <property type="entry name" value="FNR_nucleotide-bd"/>
</dbReference>
<feature type="site" description="Involved in heme-bound ligand stabilization and O-O bond activation" evidence="15">
    <location>
        <position position="34"/>
    </location>
</feature>
<sequence length="406" mass="45496">MTVKVRLSEETIKIVKSTVPVLAEHGEAITKCFYQRMFADQPELKNIFNQTNQKAGRQPKALANAVYAAAQHIDDLSVIMPTVIQISEKHRSLNVKPEHYPLVGEYLLLAIKEVLGDAATDDIIEAWGEAYGVIADAFIAVEQQKYHEAFAQKGGWNGYREFRIVKKVKESDVITSFYLEPVDGGELADYKPGQYITIKAEVPGEDHTHLRQYSLSDSPGKGYYRISVKREDEYGGNPAGIVSSFLHNQIETGDIVSISAPAGDFYLNTESENPVVLLSGGVGLTPLMSMLKTSTTKQTGRDIHFIDAARNGSVHAFKEDMSQVSADHPFVKTHTIYESPSEQDRGYDKKGYIDLEWLQEHVPQHADFYYCGPEGFMKAVHHSLKEWGIPEERRNYEFFGPEGSLD</sequence>
<comment type="domain">
    <text evidence="15">Consists of two distinct domains; an N-terminal heme-containing oxygen-binding domain and a C-terminal reductase domain with binding sites for FAD and NAD(P)H.</text>
</comment>
<feature type="site" description="Influences the redox potential of the prosthetic heme and FAD groups" evidence="15">
    <location>
        <position position="397"/>
    </location>
</feature>
<evidence type="ECO:0000256" key="8">
    <source>
        <dbReference type="ARBA" id="ARBA00022827"/>
    </source>
</evidence>
<comment type="catalytic activity">
    <reaction evidence="14 15">
        <text>2 nitric oxide + NADPH + 2 O2 = 2 nitrate + NADP(+) + H(+)</text>
        <dbReference type="Rhea" id="RHEA:19465"/>
        <dbReference type="ChEBI" id="CHEBI:15378"/>
        <dbReference type="ChEBI" id="CHEBI:15379"/>
        <dbReference type="ChEBI" id="CHEBI:16480"/>
        <dbReference type="ChEBI" id="CHEBI:17632"/>
        <dbReference type="ChEBI" id="CHEBI:57783"/>
        <dbReference type="ChEBI" id="CHEBI:58349"/>
        <dbReference type="EC" id="1.14.12.17"/>
    </reaction>
</comment>
<feature type="binding site" evidence="15">
    <location>
        <begin position="281"/>
        <end position="286"/>
    </location>
    <ligand>
        <name>NADP(+)</name>
        <dbReference type="ChEBI" id="CHEBI:58349"/>
    </ligand>
</feature>
<keyword evidence="3 15" id="KW-0813">Transport</keyword>
<dbReference type="Pfam" id="PF00175">
    <property type="entry name" value="NAD_binding_1"/>
    <property type="match status" value="1"/>
</dbReference>